<dbReference type="AlphaFoldDB" id="A0AAD5CZF5"/>
<comment type="caution">
    <text evidence="1">The sequence shown here is derived from an EMBL/GenBank/DDBJ whole genome shotgun (WGS) entry which is preliminary data.</text>
</comment>
<gene>
    <name evidence="1" type="ORF">M8C21_023323</name>
</gene>
<evidence type="ECO:0000313" key="2">
    <source>
        <dbReference type="Proteomes" id="UP001206925"/>
    </source>
</evidence>
<dbReference type="Proteomes" id="UP001206925">
    <property type="component" value="Unassembled WGS sequence"/>
</dbReference>
<reference evidence="1" key="1">
    <citation type="submission" date="2022-06" db="EMBL/GenBank/DDBJ databases">
        <title>Uncovering the hologenomic basis of an extraordinary plant invasion.</title>
        <authorList>
            <person name="Bieker V.C."/>
            <person name="Martin M.D."/>
            <person name="Gilbert T."/>
            <person name="Hodgins K."/>
            <person name="Battlay P."/>
            <person name="Petersen B."/>
            <person name="Wilson J."/>
        </authorList>
    </citation>
    <scope>NUCLEOTIDE SEQUENCE</scope>
    <source>
        <strain evidence="1">AA19_3_7</strain>
        <tissue evidence="1">Leaf</tissue>
    </source>
</reference>
<accession>A0AAD5CZF5</accession>
<keyword evidence="2" id="KW-1185">Reference proteome</keyword>
<organism evidence="1 2">
    <name type="scientific">Ambrosia artemisiifolia</name>
    <name type="common">Common ragweed</name>
    <dbReference type="NCBI Taxonomy" id="4212"/>
    <lineage>
        <taxon>Eukaryota</taxon>
        <taxon>Viridiplantae</taxon>
        <taxon>Streptophyta</taxon>
        <taxon>Embryophyta</taxon>
        <taxon>Tracheophyta</taxon>
        <taxon>Spermatophyta</taxon>
        <taxon>Magnoliopsida</taxon>
        <taxon>eudicotyledons</taxon>
        <taxon>Gunneridae</taxon>
        <taxon>Pentapetalae</taxon>
        <taxon>asterids</taxon>
        <taxon>campanulids</taxon>
        <taxon>Asterales</taxon>
        <taxon>Asteraceae</taxon>
        <taxon>Asteroideae</taxon>
        <taxon>Heliantheae alliance</taxon>
        <taxon>Heliantheae</taxon>
        <taxon>Ambrosia</taxon>
    </lineage>
</organism>
<protein>
    <submittedName>
        <fullName evidence="1">Uncharacterized protein</fullName>
    </submittedName>
</protein>
<proteinExistence type="predicted"/>
<name>A0AAD5CZF5_AMBAR</name>
<dbReference type="EMBL" id="JAMZMK010006115">
    <property type="protein sequence ID" value="KAI7750617.1"/>
    <property type="molecule type" value="Genomic_DNA"/>
</dbReference>
<evidence type="ECO:0000313" key="1">
    <source>
        <dbReference type="EMBL" id="KAI7750617.1"/>
    </source>
</evidence>
<sequence>MVAADAFRGVSSPLASAWIAFPRISIRHPGCQRMPTNHELKVFRRTYHPDIKRKPAAEQKFKKIAAQLVGVEQKKTLVQEARNLRVAR</sequence>